<evidence type="ECO:0000256" key="4">
    <source>
        <dbReference type="ARBA" id="ARBA00022679"/>
    </source>
</evidence>
<dbReference type="OrthoDB" id="9777147at2"/>
<evidence type="ECO:0000256" key="7">
    <source>
        <dbReference type="ARBA" id="ARBA00023098"/>
    </source>
</evidence>
<keyword evidence="6 12" id="KW-1133">Transmembrane helix</keyword>
<dbReference type="Proteomes" id="UP000185207">
    <property type="component" value="Unassembled WGS sequence"/>
</dbReference>
<dbReference type="InterPro" id="IPR048254">
    <property type="entry name" value="CDP_ALCOHOL_P_TRANSF_CS"/>
</dbReference>
<name>A0A1N6JLB7_9FLAO</name>
<organism evidence="13 14">
    <name type="scientific">Epilithonimonas zeae</name>
    <dbReference type="NCBI Taxonomy" id="1416779"/>
    <lineage>
        <taxon>Bacteria</taxon>
        <taxon>Pseudomonadati</taxon>
        <taxon>Bacteroidota</taxon>
        <taxon>Flavobacteriia</taxon>
        <taxon>Flavobacteriales</taxon>
        <taxon>Weeksellaceae</taxon>
        <taxon>Chryseobacterium group</taxon>
        <taxon>Epilithonimonas</taxon>
    </lineage>
</organism>
<gene>
    <name evidence="13" type="ORF">SAMN05444409_3535</name>
</gene>
<dbReference type="GO" id="GO:0008654">
    <property type="term" value="P:phospholipid biosynthetic process"/>
    <property type="evidence" value="ECO:0007669"/>
    <property type="project" value="UniProtKB-KW"/>
</dbReference>
<sequence>MNFIKNNLANAFTLGNLFSGCVGIVHLISGDYQTTAICIIISLVLDFFDGFIARAMNSSSNLGGQLDSLADMVSFGFLPGVAMMKMLEPFGNQLFGIELPFEIKYFGFLITLFSCLRLAIFNLDDDQKYYFKGLNTPSNTILIFGIYYLTQVPLPENLEFLFGENLTNVHFFPSLLSLILITILSSWLPISPIKMIAMKFKSKQLKDNYPKLALLIGGILILLIFKTVGIPLIIIYYILISLIFQKQLK</sequence>
<evidence type="ECO:0000256" key="12">
    <source>
        <dbReference type="SAM" id="Phobius"/>
    </source>
</evidence>
<evidence type="ECO:0000256" key="3">
    <source>
        <dbReference type="ARBA" id="ARBA00022516"/>
    </source>
</evidence>
<accession>A0A1N6JLB7</accession>
<evidence type="ECO:0000256" key="2">
    <source>
        <dbReference type="ARBA" id="ARBA00010441"/>
    </source>
</evidence>
<feature type="transmembrane region" description="Helical" evidence="12">
    <location>
        <begin position="68"/>
        <end position="85"/>
    </location>
</feature>
<feature type="transmembrane region" description="Helical" evidence="12">
    <location>
        <begin position="170"/>
        <end position="191"/>
    </location>
</feature>
<feature type="transmembrane region" description="Helical" evidence="12">
    <location>
        <begin position="105"/>
        <end position="123"/>
    </location>
</feature>
<dbReference type="PANTHER" id="PTHR14269:SF61">
    <property type="entry name" value="CDP-DIACYLGLYCEROL--SERINE O-PHOSPHATIDYLTRANSFERASE"/>
    <property type="match status" value="1"/>
</dbReference>
<dbReference type="PROSITE" id="PS00379">
    <property type="entry name" value="CDP_ALCOHOL_P_TRANSF"/>
    <property type="match status" value="1"/>
</dbReference>
<evidence type="ECO:0000256" key="6">
    <source>
        <dbReference type="ARBA" id="ARBA00022989"/>
    </source>
</evidence>
<keyword evidence="14" id="KW-1185">Reference proteome</keyword>
<reference evidence="14" key="1">
    <citation type="submission" date="2016-11" db="EMBL/GenBank/DDBJ databases">
        <authorList>
            <person name="Varghese N."/>
            <person name="Submissions S."/>
        </authorList>
    </citation>
    <scope>NUCLEOTIDE SEQUENCE [LARGE SCALE GENOMIC DNA]</scope>
    <source>
        <strain evidence="14">DSM 27623</strain>
    </source>
</reference>
<keyword evidence="9" id="KW-0594">Phospholipid biosynthesis</keyword>
<dbReference type="PANTHER" id="PTHR14269">
    <property type="entry name" value="CDP-DIACYLGLYCEROL--GLYCEROL-3-PHOSPHATE 3-PHOSPHATIDYLTRANSFERASE-RELATED"/>
    <property type="match status" value="1"/>
</dbReference>
<dbReference type="AlphaFoldDB" id="A0A1N6JLB7"/>
<keyword evidence="3" id="KW-0444">Lipid biosynthesis</keyword>
<keyword evidence="4 11" id="KW-0808">Transferase</keyword>
<dbReference type="PROSITE" id="PS51257">
    <property type="entry name" value="PROKAR_LIPOPROTEIN"/>
    <property type="match status" value="1"/>
</dbReference>
<dbReference type="Pfam" id="PF01066">
    <property type="entry name" value="CDP-OH_P_transf"/>
    <property type="match status" value="1"/>
</dbReference>
<keyword evidence="5 12" id="KW-0812">Transmembrane</keyword>
<keyword evidence="7" id="KW-0443">Lipid metabolism</keyword>
<feature type="transmembrane region" description="Helical" evidence="12">
    <location>
        <begin position="212"/>
        <end position="239"/>
    </location>
</feature>
<dbReference type="STRING" id="1416779.SAMN05444409_3535"/>
<proteinExistence type="inferred from homology"/>
<dbReference type="InterPro" id="IPR050324">
    <property type="entry name" value="CDP-alcohol_PTase-I"/>
</dbReference>
<feature type="transmembrane region" description="Helical" evidence="12">
    <location>
        <begin position="130"/>
        <end position="150"/>
    </location>
</feature>
<evidence type="ECO:0000313" key="14">
    <source>
        <dbReference type="Proteomes" id="UP000185207"/>
    </source>
</evidence>
<keyword evidence="8 12" id="KW-0472">Membrane</keyword>
<dbReference type="GO" id="GO:0016780">
    <property type="term" value="F:phosphotransferase activity, for other substituted phosphate groups"/>
    <property type="evidence" value="ECO:0007669"/>
    <property type="project" value="InterPro"/>
</dbReference>
<dbReference type="RefSeq" id="WP_074236644.1">
    <property type="nucleotide sequence ID" value="NZ_FSRK01000003.1"/>
</dbReference>
<dbReference type="InterPro" id="IPR043130">
    <property type="entry name" value="CDP-OH_PTrfase_TM_dom"/>
</dbReference>
<dbReference type="GO" id="GO:0016020">
    <property type="term" value="C:membrane"/>
    <property type="evidence" value="ECO:0007669"/>
    <property type="project" value="UniProtKB-SubCell"/>
</dbReference>
<comment type="similarity">
    <text evidence="2 11">Belongs to the CDP-alcohol phosphatidyltransferase class-I family.</text>
</comment>
<dbReference type="InterPro" id="IPR000462">
    <property type="entry name" value="CDP-OH_P_trans"/>
</dbReference>
<evidence type="ECO:0000256" key="5">
    <source>
        <dbReference type="ARBA" id="ARBA00022692"/>
    </source>
</evidence>
<dbReference type="EMBL" id="FSRK01000003">
    <property type="protein sequence ID" value="SIO45033.1"/>
    <property type="molecule type" value="Genomic_DNA"/>
</dbReference>
<feature type="transmembrane region" description="Helical" evidence="12">
    <location>
        <begin position="34"/>
        <end position="56"/>
    </location>
</feature>
<evidence type="ECO:0000313" key="13">
    <source>
        <dbReference type="EMBL" id="SIO45033.1"/>
    </source>
</evidence>
<protein>
    <submittedName>
        <fullName evidence="13">CDP-diacylglycerol---serine O-phosphatidyltransferase</fullName>
    </submittedName>
</protein>
<evidence type="ECO:0000256" key="11">
    <source>
        <dbReference type="RuleBase" id="RU003750"/>
    </source>
</evidence>
<evidence type="ECO:0000256" key="1">
    <source>
        <dbReference type="ARBA" id="ARBA00004141"/>
    </source>
</evidence>
<dbReference type="Gene3D" id="1.20.120.1760">
    <property type="match status" value="1"/>
</dbReference>
<comment type="subcellular location">
    <subcellularLocation>
        <location evidence="1">Membrane</location>
        <topology evidence="1">Multi-pass membrane protein</topology>
    </subcellularLocation>
</comment>
<evidence type="ECO:0000256" key="9">
    <source>
        <dbReference type="ARBA" id="ARBA00023209"/>
    </source>
</evidence>
<keyword evidence="10" id="KW-1208">Phospholipid metabolism</keyword>
<evidence type="ECO:0000256" key="8">
    <source>
        <dbReference type="ARBA" id="ARBA00023136"/>
    </source>
</evidence>
<feature type="transmembrane region" description="Helical" evidence="12">
    <location>
        <begin position="7"/>
        <end position="28"/>
    </location>
</feature>
<evidence type="ECO:0000256" key="10">
    <source>
        <dbReference type="ARBA" id="ARBA00023264"/>
    </source>
</evidence>